<evidence type="ECO:0000313" key="4">
    <source>
        <dbReference type="Proteomes" id="UP000282184"/>
    </source>
</evidence>
<name>A0A3S0K4S1_9BACT</name>
<evidence type="ECO:0000256" key="1">
    <source>
        <dbReference type="SAM" id="SignalP"/>
    </source>
</evidence>
<dbReference type="Pfam" id="PF18962">
    <property type="entry name" value="Por_Secre_tail"/>
    <property type="match status" value="1"/>
</dbReference>
<feature type="chain" id="PRO_5018766388" evidence="1">
    <location>
        <begin position="23"/>
        <end position="215"/>
    </location>
</feature>
<dbReference type="Proteomes" id="UP000282184">
    <property type="component" value="Unassembled WGS sequence"/>
</dbReference>
<organism evidence="3 4">
    <name type="scientific">Hymenobacter gummosus</name>
    <dbReference type="NCBI Taxonomy" id="1776032"/>
    <lineage>
        <taxon>Bacteria</taxon>
        <taxon>Pseudomonadati</taxon>
        <taxon>Bacteroidota</taxon>
        <taxon>Cytophagia</taxon>
        <taxon>Cytophagales</taxon>
        <taxon>Hymenobacteraceae</taxon>
        <taxon>Hymenobacter</taxon>
    </lineage>
</organism>
<keyword evidence="1" id="KW-0732">Signal</keyword>
<gene>
    <name evidence="3" type="ORF">EJV47_13560</name>
</gene>
<dbReference type="InterPro" id="IPR008972">
    <property type="entry name" value="Cupredoxin"/>
</dbReference>
<evidence type="ECO:0000313" key="3">
    <source>
        <dbReference type="EMBL" id="RTQ49170.1"/>
    </source>
</evidence>
<dbReference type="AlphaFoldDB" id="A0A3S0K4S1"/>
<dbReference type="InterPro" id="IPR026444">
    <property type="entry name" value="Secre_tail"/>
</dbReference>
<evidence type="ECO:0000259" key="2">
    <source>
        <dbReference type="Pfam" id="PF18962"/>
    </source>
</evidence>
<dbReference type="RefSeq" id="WP_126693701.1">
    <property type="nucleotide sequence ID" value="NZ_RXOF01000007.1"/>
</dbReference>
<comment type="caution">
    <text evidence="3">The sequence shown here is derived from an EMBL/GenBank/DDBJ whole genome shotgun (WGS) entry which is preliminary data.</text>
</comment>
<feature type="signal peptide" evidence="1">
    <location>
        <begin position="1"/>
        <end position="22"/>
    </location>
</feature>
<dbReference type="SUPFAM" id="SSF49503">
    <property type="entry name" value="Cupredoxins"/>
    <property type="match status" value="1"/>
</dbReference>
<proteinExistence type="predicted"/>
<keyword evidence="4" id="KW-1185">Reference proteome</keyword>
<dbReference type="EMBL" id="RXOF01000007">
    <property type="protein sequence ID" value="RTQ49170.1"/>
    <property type="molecule type" value="Genomic_DNA"/>
</dbReference>
<reference evidence="3 4" key="1">
    <citation type="submission" date="2018-12" db="EMBL/GenBank/DDBJ databases">
        <title>Hymenobacter gummosus sp. nov., isolated from a spring.</title>
        <authorList>
            <person name="Nie L."/>
        </authorList>
    </citation>
    <scope>NUCLEOTIDE SEQUENCE [LARGE SCALE GENOMIC DNA]</scope>
    <source>
        <strain evidence="3 4">KCTC 52166</strain>
    </source>
</reference>
<sequence>MKLFTRLFTAASLVLVQTAAWAAMVTVQVRNNDYVPQTVNIRPGDVVRFQWIEGTHPTVSDSSPAAFQPFTPSSAQPTQDVTFNTAGVFDYHCTAHGVAGTGGQIGLGMAGRVNVTPATPVQEATKLAASLLNVYPNPSRDGRVTVALGELKTGQAYKLRVTNIIGREVQALTLRPEALTTGQPLDMSALPAGLYFCTLLSNDKVLATKRVTLQN</sequence>
<accession>A0A3S0K4S1</accession>
<feature type="domain" description="Secretion system C-terminal sorting" evidence="2">
    <location>
        <begin position="134"/>
        <end position="209"/>
    </location>
</feature>
<dbReference type="OrthoDB" id="9816167at2"/>
<protein>
    <submittedName>
        <fullName evidence="3">T9SS type A sorting domain-containing protein</fullName>
    </submittedName>
</protein>
<dbReference type="Gene3D" id="2.60.40.420">
    <property type="entry name" value="Cupredoxins - blue copper proteins"/>
    <property type="match status" value="1"/>
</dbReference>
<dbReference type="NCBIfam" id="TIGR04183">
    <property type="entry name" value="Por_Secre_tail"/>
    <property type="match status" value="1"/>
</dbReference>